<dbReference type="GO" id="GO:0005524">
    <property type="term" value="F:ATP binding"/>
    <property type="evidence" value="ECO:0007669"/>
    <property type="project" value="UniProtKB-KW"/>
</dbReference>
<dbReference type="Pfam" id="PF00005">
    <property type="entry name" value="ABC_tran"/>
    <property type="match status" value="1"/>
</dbReference>
<dbReference type="RefSeq" id="WP_162501383.1">
    <property type="nucleotide sequence ID" value="NZ_BPQH01000024.1"/>
</dbReference>
<evidence type="ECO:0000256" key="2">
    <source>
        <dbReference type="ARBA" id="ARBA00005417"/>
    </source>
</evidence>
<dbReference type="InterPro" id="IPR017871">
    <property type="entry name" value="ABC_transporter-like_CS"/>
</dbReference>
<dbReference type="NCBIfam" id="NF008453">
    <property type="entry name" value="PRK11308.1"/>
    <property type="match status" value="1"/>
</dbReference>
<accession>A0ABQ4R5S9</accession>
<organism evidence="7 8">
    <name type="scientific">Methylobacterium crusticola</name>
    <dbReference type="NCBI Taxonomy" id="1697972"/>
    <lineage>
        <taxon>Bacteria</taxon>
        <taxon>Pseudomonadati</taxon>
        <taxon>Pseudomonadota</taxon>
        <taxon>Alphaproteobacteria</taxon>
        <taxon>Hyphomicrobiales</taxon>
        <taxon>Methylobacteriaceae</taxon>
        <taxon>Methylobacterium</taxon>
    </lineage>
</organism>
<dbReference type="Gene3D" id="3.40.50.300">
    <property type="entry name" value="P-loop containing nucleotide triphosphate hydrolases"/>
    <property type="match status" value="1"/>
</dbReference>
<dbReference type="Pfam" id="PF08352">
    <property type="entry name" value="oligo_HPY"/>
    <property type="match status" value="1"/>
</dbReference>
<reference evidence="7" key="2">
    <citation type="submission" date="2021-08" db="EMBL/GenBank/DDBJ databases">
        <authorList>
            <person name="Tani A."/>
            <person name="Ola A."/>
            <person name="Ogura Y."/>
            <person name="Katsura K."/>
            <person name="Hayashi T."/>
        </authorList>
    </citation>
    <scope>NUCLEOTIDE SEQUENCE</scope>
    <source>
        <strain evidence="7">KCTC 52305</strain>
    </source>
</reference>
<dbReference type="InterPro" id="IPR003439">
    <property type="entry name" value="ABC_transporter-like_ATP-bd"/>
</dbReference>
<protein>
    <submittedName>
        <fullName evidence="7">Oligopeptide transport ATP-binding protein OppF</fullName>
    </submittedName>
</protein>
<evidence type="ECO:0000259" key="6">
    <source>
        <dbReference type="PROSITE" id="PS50893"/>
    </source>
</evidence>
<dbReference type="SUPFAM" id="SSF52540">
    <property type="entry name" value="P-loop containing nucleoside triphosphate hydrolases"/>
    <property type="match status" value="1"/>
</dbReference>
<dbReference type="InterPro" id="IPR027417">
    <property type="entry name" value="P-loop_NTPase"/>
</dbReference>
<comment type="caution">
    <text evidence="7">The sequence shown here is derived from an EMBL/GenBank/DDBJ whole genome shotgun (WGS) entry which is preliminary data.</text>
</comment>
<dbReference type="InterPro" id="IPR013563">
    <property type="entry name" value="Oligopep_ABC_C"/>
</dbReference>
<dbReference type="SMART" id="SM00382">
    <property type="entry name" value="AAA"/>
    <property type="match status" value="1"/>
</dbReference>
<evidence type="ECO:0000313" key="7">
    <source>
        <dbReference type="EMBL" id="GJD53038.1"/>
    </source>
</evidence>
<evidence type="ECO:0000256" key="3">
    <source>
        <dbReference type="ARBA" id="ARBA00022448"/>
    </source>
</evidence>
<feature type="domain" description="ABC transporter" evidence="6">
    <location>
        <begin position="17"/>
        <end position="267"/>
    </location>
</feature>
<dbReference type="PROSITE" id="PS50893">
    <property type="entry name" value="ABC_TRANSPORTER_2"/>
    <property type="match status" value="1"/>
</dbReference>
<keyword evidence="3" id="KW-0813">Transport</keyword>
<dbReference type="EMBL" id="BPQH01000024">
    <property type="protein sequence ID" value="GJD53038.1"/>
    <property type="molecule type" value="Genomic_DNA"/>
</dbReference>
<keyword evidence="4" id="KW-0547">Nucleotide-binding</keyword>
<keyword evidence="8" id="KW-1185">Reference proteome</keyword>
<dbReference type="Proteomes" id="UP001055167">
    <property type="component" value="Unassembled WGS sequence"/>
</dbReference>
<comment type="similarity">
    <text evidence="2">Belongs to the ABC transporter superfamily.</text>
</comment>
<proteinExistence type="inferred from homology"/>
<gene>
    <name evidence="7" type="primary">oppF_5</name>
    <name evidence="7" type="ORF">OPKNFCMD_5808</name>
</gene>
<sequence length="369" mass="40046">MTQPPRPDPIPATTPLLELRDVSKHYPVRRGLLRREAGAVRAVDGVSLHVDPGETLAVVGESGCGKSTTARLALRLVPASGGSIRFDGQDVTDARGPALRRLRREMQVVFQDPFASLNPRMSVAEILAEPLLVHGVGDAGARRERVRDLLRLVDLAPYHAERFPHEFSGGQRQRIGIARALALSPRLIVCDEPVSALDVSIQAQIVNLLKDLQRELGLAFLFISHGLAVVRHVADRVAVMYLGQVVETAPKAALYGDPRHPYTQALLAAAPEPDPARRLARTPLAGDVPSPLDPPGGCRFHTRCPATQAHCRSEAPALRPRAAGSGHAVACHFAESIPAFTRFRDPRPRPPRLQARLALYEARRAAPTP</sequence>
<comment type="subcellular location">
    <subcellularLocation>
        <location evidence="1">Cell inner membrane</location>
        <topology evidence="1">Peripheral membrane protein</topology>
    </subcellularLocation>
</comment>
<dbReference type="NCBIfam" id="TIGR01727">
    <property type="entry name" value="oligo_HPY"/>
    <property type="match status" value="1"/>
</dbReference>
<dbReference type="CDD" id="cd03257">
    <property type="entry name" value="ABC_NikE_OppD_transporters"/>
    <property type="match status" value="1"/>
</dbReference>
<keyword evidence="5 7" id="KW-0067">ATP-binding</keyword>
<dbReference type="PROSITE" id="PS00211">
    <property type="entry name" value="ABC_TRANSPORTER_1"/>
    <property type="match status" value="1"/>
</dbReference>
<dbReference type="InterPro" id="IPR003593">
    <property type="entry name" value="AAA+_ATPase"/>
</dbReference>
<evidence type="ECO:0000256" key="5">
    <source>
        <dbReference type="ARBA" id="ARBA00022840"/>
    </source>
</evidence>
<evidence type="ECO:0000313" key="8">
    <source>
        <dbReference type="Proteomes" id="UP001055167"/>
    </source>
</evidence>
<dbReference type="PANTHER" id="PTHR43776:SF7">
    <property type="entry name" value="D,D-DIPEPTIDE TRANSPORT ATP-BINDING PROTEIN DDPF-RELATED"/>
    <property type="match status" value="1"/>
</dbReference>
<evidence type="ECO:0000256" key="1">
    <source>
        <dbReference type="ARBA" id="ARBA00004417"/>
    </source>
</evidence>
<name>A0ABQ4R5S9_9HYPH</name>
<dbReference type="PANTHER" id="PTHR43776">
    <property type="entry name" value="TRANSPORT ATP-BINDING PROTEIN"/>
    <property type="match status" value="1"/>
</dbReference>
<evidence type="ECO:0000256" key="4">
    <source>
        <dbReference type="ARBA" id="ARBA00022741"/>
    </source>
</evidence>
<dbReference type="InterPro" id="IPR050319">
    <property type="entry name" value="ABC_transp_ATP-bind"/>
</dbReference>
<reference evidence="7" key="1">
    <citation type="journal article" date="2021" name="Front. Microbiol.">
        <title>Comprehensive Comparative Genomics and Phenotyping of Methylobacterium Species.</title>
        <authorList>
            <person name="Alessa O."/>
            <person name="Ogura Y."/>
            <person name="Fujitani Y."/>
            <person name="Takami H."/>
            <person name="Hayashi T."/>
            <person name="Sahin N."/>
            <person name="Tani A."/>
        </authorList>
    </citation>
    <scope>NUCLEOTIDE SEQUENCE</scope>
    <source>
        <strain evidence="7">KCTC 52305</strain>
    </source>
</reference>